<keyword evidence="3" id="KW-1185">Reference proteome</keyword>
<organism evidence="2 3">
    <name type="scientific">Cellulomonas cellasea DSM 20118</name>
    <dbReference type="NCBI Taxonomy" id="1408250"/>
    <lineage>
        <taxon>Bacteria</taxon>
        <taxon>Bacillati</taxon>
        <taxon>Actinomycetota</taxon>
        <taxon>Actinomycetes</taxon>
        <taxon>Micrococcales</taxon>
        <taxon>Cellulomonadaceae</taxon>
        <taxon>Cellulomonas</taxon>
    </lineage>
</organism>
<dbReference type="AlphaFoldDB" id="A0A0A0BBL4"/>
<gene>
    <name evidence="2" type="ORF">Q760_02380</name>
</gene>
<name>A0A0A0BBL4_9CELL</name>
<dbReference type="Proteomes" id="UP000029833">
    <property type="component" value="Unassembled WGS sequence"/>
</dbReference>
<dbReference type="EMBL" id="AXNT01000012">
    <property type="protein sequence ID" value="KGM03523.1"/>
    <property type="molecule type" value="Genomic_DNA"/>
</dbReference>
<dbReference type="RefSeq" id="WP_034625264.1">
    <property type="nucleotide sequence ID" value="NZ_AXNT01000012.1"/>
</dbReference>
<feature type="region of interest" description="Disordered" evidence="1">
    <location>
        <begin position="1"/>
        <end position="22"/>
    </location>
</feature>
<accession>A0A0A0BBL4</accession>
<reference evidence="2 3" key="1">
    <citation type="submission" date="2013-10" db="EMBL/GenBank/DDBJ databases">
        <authorList>
            <person name="Wang G."/>
            <person name="Zhuang W."/>
        </authorList>
    </citation>
    <scope>NUCLEOTIDE SEQUENCE [LARGE SCALE GENOMIC DNA]</scope>
    <source>
        <strain evidence="2 3">DSM 20118</strain>
    </source>
</reference>
<sequence length="71" mass="7054">MNIAATDPVAPGPRIAWSGEVAPPTTPAVDYVQGETAPNLATVRAAVDGSIPVAPRAGSVPVIVDSVGVVH</sequence>
<evidence type="ECO:0000256" key="1">
    <source>
        <dbReference type="SAM" id="MobiDB-lite"/>
    </source>
</evidence>
<evidence type="ECO:0000313" key="2">
    <source>
        <dbReference type="EMBL" id="KGM03523.1"/>
    </source>
</evidence>
<comment type="caution">
    <text evidence="2">The sequence shown here is derived from an EMBL/GenBank/DDBJ whole genome shotgun (WGS) entry which is preliminary data.</text>
</comment>
<evidence type="ECO:0000313" key="3">
    <source>
        <dbReference type="Proteomes" id="UP000029833"/>
    </source>
</evidence>
<proteinExistence type="predicted"/>
<protein>
    <submittedName>
        <fullName evidence="2">Uncharacterized protein</fullName>
    </submittedName>
</protein>